<name>A0ABS6G400_9FIRM</name>
<dbReference type="Proteomes" id="UP000779508">
    <property type="component" value="Unassembled WGS sequence"/>
</dbReference>
<dbReference type="RefSeq" id="WP_216417169.1">
    <property type="nucleotide sequence ID" value="NZ_JAHLQK010000004.1"/>
</dbReference>
<evidence type="ECO:0000313" key="2">
    <source>
        <dbReference type="Proteomes" id="UP000779508"/>
    </source>
</evidence>
<comment type="caution">
    <text evidence="1">The sequence shown here is derived from an EMBL/GenBank/DDBJ whole genome shotgun (WGS) entry which is preliminary data.</text>
</comment>
<dbReference type="EMBL" id="JAHLQK010000004">
    <property type="protein sequence ID" value="MBU5676871.1"/>
    <property type="molecule type" value="Genomic_DNA"/>
</dbReference>
<reference evidence="1 2" key="1">
    <citation type="submission" date="2021-06" db="EMBL/GenBank/DDBJ databases">
        <authorList>
            <person name="Sun Q."/>
            <person name="Li D."/>
        </authorList>
    </citation>
    <scope>NUCLEOTIDE SEQUENCE [LARGE SCALE GENOMIC DNA]</scope>
    <source>
        <strain evidence="1 2">MSJ-5</strain>
    </source>
</reference>
<gene>
    <name evidence="1" type="ORF">KQI88_10620</name>
</gene>
<accession>A0ABS6G400</accession>
<protein>
    <submittedName>
        <fullName evidence="1">Uncharacterized protein</fullName>
    </submittedName>
</protein>
<sequence>MKVIQYYSKGHHDKEEFIKEVQIYGDFKGKVEDVRHVYAELTPSPTGGLLINFKPKSCKGSFPVTVIDAE</sequence>
<keyword evidence="2" id="KW-1185">Reference proteome</keyword>
<evidence type="ECO:0000313" key="1">
    <source>
        <dbReference type="EMBL" id="MBU5676871.1"/>
    </source>
</evidence>
<organism evidence="1 2">
    <name type="scientific">Alkaliphilus flagellatus</name>
    <dbReference type="NCBI Taxonomy" id="2841507"/>
    <lineage>
        <taxon>Bacteria</taxon>
        <taxon>Bacillati</taxon>
        <taxon>Bacillota</taxon>
        <taxon>Clostridia</taxon>
        <taxon>Peptostreptococcales</taxon>
        <taxon>Natronincolaceae</taxon>
        <taxon>Alkaliphilus</taxon>
    </lineage>
</organism>
<proteinExistence type="predicted"/>